<dbReference type="EMBL" id="QRBF01000002">
    <property type="protein sequence ID" value="RDS85215.1"/>
    <property type="molecule type" value="Genomic_DNA"/>
</dbReference>
<evidence type="ECO:0000313" key="2">
    <source>
        <dbReference type="EMBL" id="RDS85215.1"/>
    </source>
</evidence>
<dbReference type="AlphaFoldDB" id="A0A370XAH1"/>
<dbReference type="RefSeq" id="WP_115477257.1">
    <property type="nucleotide sequence ID" value="NZ_QRBF01000002.1"/>
</dbReference>
<sequence length="201" mass="22297">MAMTQTRRLGIFAALALLMALTRVHHSILHHFDALPDASWGVFFLAGFWLRGSARWAFPLLMAEAVVVDYFVITGMGIDFFSHYCVSAGYWFLIPAYGSLWLGGSWLAKHQAGLRLSTLALAVVALLVSENLCYLISNGSFYWLSSSVPSPRSFGAWFENLGDWYLPFLQTTALYVGLGAVLHVLAVTMSRAVKRSGQMQH</sequence>
<organism evidence="2 3">
    <name type="scientific">Dyella psychrodurans</name>
    <dbReference type="NCBI Taxonomy" id="1927960"/>
    <lineage>
        <taxon>Bacteria</taxon>
        <taxon>Pseudomonadati</taxon>
        <taxon>Pseudomonadota</taxon>
        <taxon>Gammaproteobacteria</taxon>
        <taxon>Lysobacterales</taxon>
        <taxon>Rhodanobacteraceae</taxon>
        <taxon>Dyella</taxon>
    </lineage>
</organism>
<keyword evidence="1" id="KW-0812">Transmembrane</keyword>
<dbReference type="OrthoDB" id="9787530at2"/>
<feature type="transmembrane region" description="Helical" evidence="1">
    <location>
        <begin position="90"/>
        <end position="108"/>
    </location>
</feature>
<dbReference type="Proteomes" id="UP000255334">
    <property type="component" value="Unassembled WGS sequence"/>
</dbReference>
<evidence type="ECO:0000256" key="1">
    <source>
        <dbReference type="SAM" id="Phobius"/>
    </source>
</evidence>
<keyword evidence="3" id="KW-1185">Reference proteome</keyword>
<keyword evidence="1" id="KW-1133">Transmembrane helix</keyword>
<accession>A0A370XAH1</accession>
<feature type="transmembrane region" description="Helical" evidence="1">
    <location>
        <begin position="57"/>
        <end position="78"/>
    </location>
</feature>
<proteinExistence type="predicted"/>
<evidence type="ECO:0000313" key="3">
    <source>
        <dbReference type="Proteomes" id="UP000255334"/>
    </source>
</evidence>
<feature type="transmembrane region" description="Helical" evidence="1">
    <location>
        <begin position="164"/>
        <end position="189"/>
    </location>
</feature>
<comment type="caution">
    <text evidence="2">The sequence shown here is derived from an EMBL/GenBank/DDBJ whole genome shotgun (WGS) entry which is preliminary data.</text>
</comment>
<reference evidence="2 3" key="1">
    <citation type="submission" date="2018-07" db="EMBL/GenBank/DDBJ databases">
        <title>Dyella monticola sp. nov. and Dyella psychrodurans sp. nov. isolated from monsoon evergreen broad-leaved forest soil of Dinghu Mountain, China.</title>
        <authorList>
            <person name="Gao Z."/>
            <person name="Qiu L."/>
        </authorList>
    </citation>
    <scope>NUCLEOTIDE SEQUENCE [LARGE SCALE GENOMIC DNA]</scope>
    <source>
        <strain evidence="2 3">4MSK11</strain>
    </source>
</reference>
<protein>
    <recommendedName>
        <fullName evidence="4">Cobalamin ABC transporter</fullName>
    </recommendedName>
</protein>
<feature type="transmembrane region" description="Helical" evidence="1">
    <location>
        <begin position="120"/>
        <end position="144"/>
    </location>
</feature>
<evidence type="ECO:0008006" key="4">
    <source>
        <dbReference type="Google" id="ProtNLM"/>
    </source>
</evidence>
<gene>
    <name evidence="2" type="ORF">DWU99_06645</name>
</gene>
<name>A0A370XAH1_9GAMM</name>
<keyword evidence="1" id="KW-0472">Membrane</keyword>